<gene>
    <name evidence="1" type="ORF">EDD40_4356</name>
</gene>
<organism evidence="1 2">
    <name type="scientific">Saccharothrix texasensis</name>
    <dbReference type="NCBI Taxonomy" id="103734"/>
    <lineage>
        <taxon>Bacteria</taxon>
        <taxon>Bacillati</taxon>
        <taxon>Actinomycetota</taxon>
        <taxon>Actinomycetes</taxon>
        <taxon>Pseudonocardiales</taxon>
        <taxon>Pseudonocardiaceae</taxon>
        <taxon>Saccharothrix</taxon>
    </lineage>
</organism>
<keyword evidence="2" id="KW-1185">Reference proteome</keyword>
<evidence type="ECO:0000313" key="2">
    <source>
        <dbReference type="Proteomes" id="UP000268727"/>
    </source>
</evidence>
<dbReference type="Proteomes" id="UP000268727">
    <property type="component" value="Unassembled WGS sequence"/>
</dbReference>
<sequence length="91" mass="9693">MGMKKYVITLLSKLGTRKPDTVTGAAASEVDSAVEATDVQSSALSSLLDVDTHRQRLAAGDPALNQALGGIELTLARQLGQQFRPADRRRS</sequence>
<name>A0A3N1H937_9PSEU</name>
<dbReference type="EMBL" id="RJKM01000001">
    <property type="protein sequence ID" value="ROP38988.1"/>
    <property type="molecule type" value="Genomic_DNA"/>
</dbReference>
<accession>A0A3N1H937</accession>
<proteinExistence type="predicted"/>
<dbReference type="RefSeq" id="WP_170185160.1">
    <property type="nucleotide sequence ID" value="NZ_RJKM01000001.1"/>
</dbReference>
<evidence type="ECO:0000313" key="1">
    <source>
        <dbReference type="EMBL" id="ROP38988.1"/>
    </source>
</evidence>
<comment type="caution">
    <text evidence="1">The sequence shown here is derived from an EMBL/GenBank/DDBJ whole genome shotgun (WGS) entry which is preliminary data.</text>
</comment>
<dbReference type="AlphaFoldDB" id="A0A3N1H937"/>
<protein>
    <submittedName>
        <fullName evidence="1">Uncharacterized protein</fullName>
    </submittedName>
</protein>
<reference evidence="1 2" key="1">
    <citation type="submission" date="2018-11" db="EMBL/GenBank/DDBJ databases">
        <title>Sequencing the genomes of 1000 actinobacteria strains.</title>
        <authorList>
            <person name="Klenk H.-P."/>
        </authorList>
    </citation>
    <scope>NUCLEOTIDE SEQUENCE [LARGE SCALE GENOMIC DNA]</scope>
    <source>
        <strain evidence="1 2">DSM 44231</strain>
    </source>
</reference>